<dbReference type="GO" id="GO:0003677">
    <property type="term" value="F:DNA binding"/>
    <property type="evidence" value="ECO:0007669"/>
    <property type="project" value="InterPro"/>
</dbReference>
<feature type="domain" description="HTH cro/C1-type" evidence="1">
    <location>
        <begin position="41"/>
        <end position="74"/>
    </location>
</feature>
<accession>A0A2V2YT86</accession>
<dbReference type="Proteomes" id="UP000246635">
    <property type="component" value="Unassembled WGS sequence"/>
</dbReference>
<dbReference type="AlphaFoldDB" id="A0A2V2YT86"/>
<dbReference type="EMBL" id="QGTQ01000009">
    <property type="protein sequence ID" value="PWW02518.1"/>
    <property type="molecule type" value="Genomic_DNA"/>
</dbReference>
<evidence type="ECO:0000313" key="3">
    <source>
        <dbReference type="Proteomes" id="UP000246635"/>
    </source>
</evidence>
<keyword evidence="3" id="KW-1185">Reference proteome</keyword>
<protein>
    <submittedName>
        <fullName evidence="2">Helix-turn-helix protein</fullName>
    </submittedName>
</protein>
<dbReference type="Pfam" id="PF01381">
    <property type="entry name" value="HTH_3"/>
    <property type="match status" value="1"/>
</dbReference>
<dbReference type="InterPro" id="IPR001387">
    <property type="entry name" value="Cro/C1-type_HTH"/>
</dbReference>
<evidence type="ECO:0000313" key="2">
    <source>
        <dbReference type="EMBL" id="PWW02518.1"/>
    </source>
</evidence>
<dbReference type="PROSITE" id="PS50943">
    <property type="entry name" value="HTH_CROC1"/>
    <property type="match status" value="1"/>
</dbReference>
<comment type="caution">
    <text evidence="2">The sequence shown here is derived from an EMBL/GenBank/DDBJ whole genome shotgun (WGS) entry which is preliminary data.</text>
</comment>
<sequence length="96" mass="11486">MVRSFLCLFILERGFFHRILSSLRYSNLEVGLEEMLDRDEFRLLRIKKRIRLKELAALLNCHKSHISNYENNRNGMSEEKVSMYRSYINEKVCAAK</sequence>
<name>A0A2V2YT86_9BACL</name>
<dbReference type="InterPro" id="IPR010982">
    <property type="entry name" value="Lambda_DNA-bd_dom_sf"/>
</dbReference>
<reference evidence="2 3" key="1">
    <citation type="submission" date="2018-05" db="EMBL/GenBank/DDBJ databases">
        <title>Genomic Encyclopedia of Type Strains, Phase III (KMG-III): the genomes of soil and plant-associated and newly described type strains.</title>
        <authorList>
            <person name="Whitman W."/>
        </authorList>
    </citation>
    <scope>NUCLEOTIDE SEQUENCE [LARGE SCALE GENOMIC DNA]</scope>
    <source>
        <strain evidence="2 3">CECT 5696</strain>
    </source>
</reference>
<organism evidence="2 3">
    <name type="scientific">Paenibacillus cellulosilyticus</name>
    <dbReference type="NCBI Taxonomy" id="375489"/>
    <lineage>
        <taxon>Bacteria</taxon>
        <taxon>Bacillati</taxon>
        <taxon>Bacillota</taxon>
        <taxon>Bacilli</taxon>
        <taxon>Bacillales</taxon>
        <taxon>Paenibacillaceae</taxon>
        <taxon>Paenibacillus</taxon>
    </lineage>
</organism>
<dbReference type="SUPFAM" id="SSF47413">
    <property type="entry name" value="lambda repressor-like DNA-binding domains"/>
    <property type="match status" value="1"/>
</dbReference>
<evidence type="ECO:0000259" key="1">
    <source>
        <dbReference type="PROSITE" id="PS50943"/>
    </source>
</evidence>
<gene>
    <name evidence="2" type="ORF">DFQ01_109143</name>
</gene>
<dbReference type="CDD" id="cd00093">
    <property type="entry name" value="HTH_XRE"/>
    <property type="match status" value="1"/>
</dbReference>
<proteinExistence type="predicted"/>
<dbReference type="Gene3D" id="1.10.260.40">
    <property type="entry name" value="lambda repressor-like DNA-binding domains"/>
    <property type="match status" value="1"/>
</dbReference>